<gene>
    <name evidence="1" type="ORF">ERS027661_00515</name>
</gene>
<dbReference type="Proteomes" id="UP000049023">
    <property type="component" value="Unassembled WGS sequence"/>
</dbReference>
<dbReference type="AlphaFoldDB" id="A0A654ZRV9"/>
<organism evidence="1 2">
    <name type="scientific">Mycobacterium tuberculosis</name>
    <dbReference type="NCBI Taxonomy" id="1773"/>
    <lineage>
        <taxon>Bacteria</taxon>
        <taxon>Bacillati</taxon>
        <taxon>Actinomycetota</taxon>
        <taxon>Actinomycetes</taxon>
        <taxon>Mycobacteriales</taxon>
        <taxon>Mycobacteriaceae</taxon>
        <taxon>Mycobacterium</taxon>
        <taxon>Mycobacterium tuberculosis complex</taxon>
    </lineage>
</organism>
<name>A0A654ZRV9_MYCTX</name>
<reference evidence="1 2" key="1">
    <citation type="submission" date="2015-03" db="EMBL/GenBank/DDBJ databases">
        <authorList>
            <consortium name="Pathogen Informatics"/>
        </authorList>
    </citation>
    <scope>NUCLEOTIDE SEQUENCE [LARGE SCALE GENOMIC DNA]</scope>
    <source>
        <strain evidence="1 2">Bir 187</strain>
    </source>
</reference>
<evidence type="ECO:0000313" key="2">
    <source>
        <dbReference type="Proteomes" id="UP000049023"/>
    </source>
</evidence>
<proteinExistence type="predicted"/>
<accession>A0A654ZRV9</accession>
<protein>
    <submittedName>
        <fullName evidence="1">Uncharacterized protein</fullName>
    </submittedName>
</protein>
<sequence>MRLPAIRSSWDRPVDVNAAREPLPVRYPAATVVPSLTTAATIPAGWPGASRNLGPGPDRM</sequence>
<dbReference type="EMBL" id="CNFU01000062">
    <property type="protein sequence ID" value="CKR05333.1"/>
    <property type="molecule type" value="Genomic_DNA"/>
</dbReference>
<evidence type="ECO:0000313" key="1">
    <source>
        <dbReference type="EMBL" id="CKR05333.1"/>
    </source>
</evidence>